<dbReference type="AlphaFoldDB" id="A0A0G0ZGV7"/>
<dbReference type="PROSITE" id="PS50943">
    <property type="entry name" value="HTH_CROC1"/>
    <property type="match status" value="1"/>
</dbReference>
<evidence type="ECO:0000256" key="1">
    <source>
        <dbReference type="ARBA" id="ARBA00023125"/>
    </source>
</evidence>
<dbReference type="Pfam" id="PF01381">
    <property type="entry name" value="HTH_3"/>
    <property type="match status" value="1"/>
</dbReference>
<dbReference type="PANTHER" id="PTHR46558:SF4">
    <property type="entry name" value="DNA-BIDING PHAGE PROTEIN"/>
    <property type="match status" value="1"/>
</dbReference>
<dbReference type="PANTHER" id="PTHR46558">
    <property type="entry name" value="TRACRIPTIONAL REGULATORY PROTEIN-RELATED-RELATED"/>
    <property type="match status" value="1"/>
</dbReference>
<accession>A0A0G0ZGV7</accession>
<dbReference type="InterPro" id="IPR001387">
    <property type="entry name" value="Cro/C1-type_HTH"/>
</dbReference>
<dbReference type="InterPro" id="IPR010982">
    <property type="entry name" value="Lambda_DNA-bd_dom_sf"/>
</dbReference>
<dbReference type="EMBL" id="LCDD01000001">
    <property type="protein sequence ID" value="KKS47990.1"/>
    <property type="molecule type" value="Genomic_DNA"/>
</dbReference>
<reference evidence="3 4" key="1">
    <citation type="journal article" date="2015" name="Nature">
        <title>rRNA introns, odd ribosomes, and small enigmatic genomes across a large radiation of phyla.</title>
        <authorList>
            <person name="Brown C.T."/>
            <person name="Hug L.A."/>
            <person name="Thomas B.C."/>
            <person name="Sharon I."/>
            <person name="Castelle C.J."/>
            <person name="Singh A."/>
            <person name="Wilkins M.J."/>
            <person name="Williams K.H."/>
            <person name="Banfield J.F."/>
        </authorList>
    </citation>
    <scope>NUCLEOTIDE SEQUENCE [LARGE SCALE GENOMIC DNA]</scope>
</reference>
<dbReference type="GO" id="GO:0003677">
    <property type="term" value="F:DNA binding"/>
    <property type="evidence" value="ECO:0007669"/>
    <property type="project" value="UniProtKB-KW"/>
</dbReference>
<evidence type="ECO:0000313" key="3">
    <source>
        <dbReference type="EMBL" id="KKS47990.1"/>
    </source>
</evidence>
<dbReference type="Proteomes" id="UP000034320">
    <property type="component" value="Unassembled WGS sequence"/>
</dbReference>
<evidence type="ECO:0000259" key="2">
    <source>
        <dbReference type="PROSITE" id="PS50943"/>
    </source>
</evidence>
<name>A0A0G0ZGV7_9BACT</name>
<evidence type="ECO:0000313" key="4">
    <source>
        <dbReference type="Proteomes" id="UP000034320"/>
    </source>
</evidence>
<organism evidence="3 4">
    <name type="scientific">Candidatus Gottesmanbacteria bacterium GW2011_GWA2_42_18</name>
    <dbReference type="NCBI Taxonomy" id="1618442"/>
    <lineage>
        <taxon>Bacteria</taxon>
        <taxon>Candidatus Gottesmaniibacteriota</taxon>
    </lineage>
</organism>
<dbReference type="CDD" id="cd00093">
    <property type="entry name" value="HTH_XRE"/>
    <property type="match status" value="1"/>
</dbReference>
<dbReference type="SMART" id="SM00530">
    <property type="entry name" value="HTH_XRE"/>
    <property type="match status" value="1"/>
</dbReference>
<keyword evidence="1" id="KW-0238">DNA-binding</keyword>
<comment type="caution">
    <text evidence="3">The sequence shown here is derived from an EMBL/GenBank/DDBJ whole genome shotgun (WGS) entry which is preliminary data.</text>
</comment>
<sequence>MLLNMAKVINFVYKFRTDKRLTQENLAKSVGVSRQTIIAIEKGNYTPSVFLAMKLAKHFKLKVENLFEIKRSR</sequence>
<dbReference type="SUPFAM" id="SSF47413">
    <property type="entry name" value="lambda repressor-like DNA-binding domains"/>
    <property type="match status" value="1"/>
</dbReference>
<dbReference type="Gene3D" id="1.10.260.40">
    <property type="entry name" value="lambda repressor-like DNA-binding domains"/>
    <property type="match status" value="1"/>
</dbReference>
<proteinExistence type="predicted"/>
<gene>
    <name evidence="3" type="ORF">UV09_C0001G0022</name>
</gene>
<feature type="domain" description="HTH cro/C1-type" evidence="2">
    <location>
        <begin position="12"/>
        <end position="66"/>
    </location>
</feature>
<protein>
    <submittedName>
        <fullName evidence="3">Transcriptional regulator</fullName>
    </submittedName>
</protein>